<dbReference type="RefSeq" id="XP_070854640.1">
    <property type="nucleotide sequence ID" value="XM_070998539.1"/>
</dbReference>
<dbReference type="SUPFAM" id="SSF56672">
    <property type="entry name" value="DNA/RNA polymerases"/>
    <property type="match status" value="1"/>
</dbReference>
<dbReference type="Pfam" id="PF05380">
    <property type="entry name" value="Peptidase_A17"/>
    <property type="match status" value="1"/>
</dbReference>
<feature type="domain" description="DUF5641" evidence="1">
    <location>
        <begin position="618"/>
        <end position="711"/>
    </location>
</feature>
<evidence type="ECO:0000259" key="1">
    <source>
        <dbReference type="Pfam" id="PF18701"/>
    </source>
</evidence>
<proteinExistence type="predicted"/>
<sequence length="714" mass="80873">MDSFILSSLTSSLPAQTIDTSSSTWKEISALPLADPTFCTPGSIDVIVGSDQLWSLYTGERKYFGSYTACDDHITPAVTHHADLDTMVRSFMEMDNVQPNQSLLDSSDPTESHFANTHTRFEDGVYIVEYPFKDGAPPIESTLPQATNRLVSLERRFRRHPELKKQYEEFLDDYLQRGHMEQLTSAQVMDDPDTCVYLPHHAVIKQDSLTTKCRVVFDGSGKDSSGISLNDRLHIGPPIQRDLLGVCLRFRQHRYVLCADIEKLHVRPSALSISGRSILKQLADDHRLEYPAASQALSQDAYVDDIPTGCDSVEDLLVLKTELIGLLGKAKFKLRKWSANCWNLLQSLPEEDRCYDPIQLTKGSHMESPVKVLGIQWNPGRDVMFVKPTEFDLSIVPTKRELLSQLSKIYDPLGIAAPTTVLLKLIFQESWTAVIHWDEPIPEALNARWRALVEDFSSLTKCQVPRYIAAPYQHIQLHGFADASMHAYGAVVYSRVASDGKFHINLVAAKTRVALIKSVSIPRLELNAALLLTRLLTIVKASLTISVNNTICWTDSEIVLHWLSAPPRNWNTYVFNRTAEILSEYPRDFTHLSFLTTNFGGKAHPEPSRLDVPINRLERWTQLQAMVQGFWKRWHMEYLTSLHERTKWQLEDDNLKVDTLVVLKEPNLSPSKWILGRIQEVHAGQDDKVRVVTVKTAQGVFKRPITKLAILPLC</sequence>
<organism evidence="2 3">
    <name type="scientific">Drosophila suzukii</name>
    <name type="common">Spotted-wing drosophila fruit fly</name>
    <dbReference type="NCBI Taxonomy" id="28584"/>
    <lineage>
        <taxon>Eukaryota</taxon>
        <taxon>Metazoa</taxon>
        <taxon>Ecdysozoa</taxon>
        <taxon>Arthropoda</taxon>
        <taxon>Hexapoda</taxon>
        <taxon>Insecta</taxon>
        <taxon>Pterygota</taxon>
        <taxon>Neoptera</taxon>
        <taxon>Endopterygota</taxon>
        <taxon>Diptera</taxon>
        <taxon>Brachycera</taxon>
        <taxon>Muscomorpha</taxon>
        <taxon>Ephydroidea</taxon>
        <taxon>Drosophilidae</taxon>
        <taxon>Drosophila</taxon>
        <taxon>Sophophora</taxon>
    </lineage>
</organism>
<dbReference type="PANTHER" id="PTHR47331">
    <property type="entry name" value="PHD-TYPE DOMAIN-CONTAINING PROTEIN"/>
    <property type="match status" value="1"/>
</dbReference>
<dbReference type="InterPro" id="IPR043502">
    <property type="entry name" value="DNA/RNA_pol_sf"/>
</dbReference>
<evidence type="ECO:0000313" key="2">
    <source>
        <dbReference type="Proteomes" id="UP001652628"/>
    </source>
</evidence>
<dbReference type="GeneID" id="139354316"/>
<dbReference type="InterPro" id="IPR008042">
    <property type="entry name" value="Retrotrans_Pao"/>
</dbReference>
<protein>
    <recommendedName>
        <fullName evidence="1">DUF5641 domain-containing protein</fullName>
    </recommendedName>
</protein>
<name>A0ABM4TXE2_DROSZ</name>
<keyword evidence="2" id="KW-1185">Reference proteome</keyword>
<dbReference type="Proteomes" id="UP001652628">
    <property type="component" value="Chromosome 2"/>
</dbReference>
<evidence type="ECO:0000313" key="3">
    <source>
        <dbReference type="RefSeq" id="XP_070854640.1"/>
    </source>
</evidence>
<gene>
    <name evidence="3" type="primary">LOC139354316</name>
</gene>
<dbReference type="InterPro" id="IPR040676">
    <property type="entry name" value="DUF5641"/>
</dbReference>
<dbReference type="Pfam" id="PF18701">
    <property type="entry name" value="DUF5641"/>
    <property type="match status" value="1"/>
</dbReference>
<accession>A0ABM4TXE2</accession>
<reference evidence="3" key="1">
    <citation type="submission" date="2025-08" db="UniProtKB">
        <authorList>
            <consortium name="RefSeq"/>
        </authorList>
    </citation>
    <scope>IDENTIFICATION</scope>
</reference>